<dbReference type="GO" id="GO:0032267">
    <property type="term" value="F:tRNA(Ile)-lysidine synthase activity"/>
    <property type="evidence" value="ECO:0007669"/>
    <property type="project" value="UniProtKB-EC"/>
</dbReference>
<dbReference type="NCBIfam" id="TIGR02432">
    <property type="entry name" value="lysidine_TilS_N"/>
    <property type="match status" value="1"/>
</dbReference>
<dbReference type="NCBIfam" id="TIGR02433">
    <property type="entry name" value="lysidine_TilS_C"/>
    <property type="match status" value="1"/>
</dbReference>
<dbReference type="EC" id="6.3.4.19" evidence="8"/>
<dbReference type="InterPro" id="IPR012796">
    <property type="entry name" value="Lysidine-tRNA-synth_C"/>
</dbReference>
<dbReference type="RefSeq" id="WP_110833955.1">
    <property type="nucleotide sequence ID" value="NZ_QKLU01000008.1"/>
</dbReference>
<dbReference type="Proteomes" id="UP000248198">
    <property type="component" value="Unassembled WGS sequence"/>
</dbReference>
<keyword evidence="6 8" id="KW-0067">ATP-binding</keyword>
<dbReference type="GO" id="GO:0005524">
    <property type="term" value="F:ATP binding"/>
    <property type="evidence" value="ECO:0007669"/>
    <property type="project" value="UniProtKB-UniRule"/>
</dbReference>
<dbReference type="Pfam" id="PF01171">
    <property type="entry name" value="ATP_bind_3"/>
    <property type="match status" value="1"/>
</dbReference>
<dbReference type="InterPro" id="IPR012094">
    <property type="entry name" value="tRNA_Ile_lys_synt"/>
</dbReference>
<dbReference type="GO" id="GO:0005737">
    <property type="term" value="C:cytoplasm"/>
    <property type="evidence" value="ECO:0007669"/>
    <property type="project" value="UniProtKB-SubCell"/>
</dbReference>
<sequence length="445" mass="51091">MLPVERFQDYVLKNSLLSKQSRVLLAVSGGKDSVLMSHLFKRAGYHFGIAHCNFNLRKEESERDEAFVRRLAATLEVPFYLSSFETAAYAAAQKVSTQMAARTLRYEWFENCRQQEGYDLIAVAHHQNDVLETVLLNLTRGTGIAGLHGIRPRRDKLIRPILFLSAAEIEEIIRSEDFSYVEDSSNHADKYARNKIRLKVVPQLKAINPGLEQTFEHNIRRFAETEQVLNQVVQALRETLFQEREGHVFISVDKIRALDPRQLLFAELIKPYGFSENLAMDILQSLNGQSGASFYAEAYRITLDREELIVSAILPRDYGGINIHPEDQQVSMGKYQIEISGSTVVRFEKVKEKAFIDAGKLIYPLILRNWEQGDHFMPLGMNRYKKLSDFFIDEKVPLPLKEQIPVLINGNGEIVWIAGWRQDNRYKVSPATKKVAIFELKMNPR</sequence>
<dbReference type="InterPro" id="IPR011063">
    <property type="entry name" value="TilS/TtcA_N"/>
</dbReference>
<keyword evidence="3 8" id="KW-0436">Ligase</keyword>
<comment type="similarity">
    <text evidence="8">Belongs to the tRNA(Ile)-lysidine synthase family.</text>
</comment>
<dbReference type="GO" id="GO:0006400">
    <property type="term" value="P:tRNA modification"/>
    <property type="evidence" value="ECO:0007669"/>
    <property type="project" value="UniProtKB-UniRule"/>
</dbReference>
<protein>
    <recommendedName>
        <fullName evidence="8">tRNA(Ile)-lysidine synthase</fullName>
        <ecNumber evidence="8">6.3.4.19</ecNumber>
    </recommendedName>
    <alternativeName>
        <fullName evidence="8">tRNA(Ile)-2-lysyl-cytidine synthase</fullName>
    </alternativeName>
    <alternativeName>
        <fullName evidence="8">tRNA(Ile)-lysidine synthetase</fullName>
    </alternativeName>
</protein>
<dbReference type="PANTHER" id="PTHR43033">
    <property type="entry name" value="TRNA(ILE)-LYSIDINE SYNTHASE-RELATED"/>
    <property type="match status" value="1"/>
</dbReference>
<evidence type="ECO:0000256" key="3">
    <source>
        <dbReference type="ARBA" id="ARBA00022598"/>
    </source>
</evidence>
<evidence type="ECO:0000313" key="10">
    <source>
        <dbReference type="EMBL" id="PYF70741.1"/>
    </source>
</evidence>
<evidence type="ECO:0000256" key="8">
    <source>
        <dbReference type="HAMAP-Rule" id="MF_01161"/>
    </source>
</evidence>
<dbReference type="SUPFAM" id="SSF52402">
    <property type="entry name" value="Adenine nucleotide alpha hydrolases-like"/>
    <property type="match status" value="1"/>
</dbReference>
<dbReference type="SMART" id="SM00977">
    <property type="entry name" value="TilS_C"/>
    <property type="match status" value="1"/>
</dbReference>
<evidence type="ECO:0000313" key="11">
    <source>
        <dbReference type="Proteomes" id="UP000248198"/>
    </source>
</evidence>
<evidence type="ECO:0000259" key="9">
    <source>
        <dbReference type="SMART" id="SM00977"/>
    </source>
</evidence>
<dbReference type="Pfam" id="PF11734">
    <property type="entry name" value="TilS_C"/>
    <property type="match status" value="1"/>
</dbReference>
<evidence type="ECO:0000256" key="2">
    <source>
        <dbReference type="ARBA" id="ARBA00022490"/>
    </source>
</evidence>
<dbReference type="InterPro" id="IPR014729">
    <property type="entry name" value="Rossmann-like_a/b/a_fold"/>
</dbReference>
<name>A0A318U8G1_9SPHI</name>
<comment type="catalytic activity">
    <reaction evidence="7 8">
        <text>cytidine(34) in tRNA(Ile2) + L-lysine + ATP = lysidine(34) in tRNA(Ile2) + AMP + diphosphate + H(+)</text>
        <dbReference type="Rhea" id="RHEA:43744"/>
        <dbReference type="Rhea" id="RHEA-COMP:10625"/>
        <dbReference type="Rhea" id="RHEA-COMP:10670"/>
        <dbReference type="ChEBI" id="CHEBI:15378"/>
        <dbReference type="ChEBI" id="CHEBI:30616"/>
        <dbReference type="ChEBI" id="CHEBI:32551"/>
        <dbReference type="ChEBI" id="CHEBI:33019"/>
        <dbReference type="ChEBI" id="CHEBI:82748"/>
        <dbReference type="ChEBI" id="CHEBI:83665"/>
        <dbReference type="ChEBI" id="CHEBI:456215"/>
        <dbReference type="EC" id="6.3.4.19"/>
    </reaction>
</comment>
<comment type="domain">
    <text evidence="8">The N-terminal region contains the highly conserved SGGXDS motif, predicted to be a P-loop motif involved in ATP binding.</text>
</comment>
<dbReference type="EMBL" id="QKLU01000008">
    <property type="protein sequence ID" value="PYF70741.1"/>
    <property type="molecule type" value="Genomic_DNA"/>
</dbReference>
<dbReference type="InterPro" id="IPR012795">
    <property type="entry name" value="tRNA_Ile_lys_synt_N"/>
</dbReference>
<accession>A0A318U8G1</accession>
<proteinExistence type="inferred from homology"/>
<dbReference type="AlphaFoldDB" id="A0A318U8G1"/>
<dbReference type="Gene3D" id="3.40.50.620">
    <property type="entry name" value="HUPs"/>
    <property type="match status" value="1"/>
</dbReference>
<evidence type="ECO:0000256" key="5">
    <source>
        <dbReference type="ARBA" id="ARBA00022741"/>
    </source>
</evidence>
<dbReference type="PANTHER" id="PTHR43033:SF1">
    <property type="entry name" value="TRNA(ILE)-LYSIDINE SYNTHASE-RELATED"/>
    <property type="match status" value="1"/>
</dbReference>
<feature type="binding site" evidence="8">
    <location>
        <begin position="28"/>
        <end position="33"/>
    </location>
    <ligand>
        <name>ATP</name>
        <dbReference type="ChEBI" id="CHEBI:30616"/>
    </ligand>
</feature>
<evidence type="ECO:0000256" key="4">
    <source>
        <dbReference type="ARBA" id="ARBA00022694"/>
    </source>
</evidence>
<keyword evidence="2 8" id="KW-0963">Cytoplasm</keyword>
<gene>
    <name evidence="8" type="primary">tilS</name>
    <name evidence="10" type="ORF">B0O44_108169</name>
</gene>
<dbReference type="SUPFAM" id="SSF56037">
    <property type="entry name" value="PheT/TilS domain"/>
    <property type="match status" value="1"/>
</dbReference>
<organism evidence="10 11">
    <name type="scientific">Pedobacter nutrimenti</name>
    <dbReference type="NCBI Taxonomy" id="1241337"/>
    <lineage>
        <taxon>Bacteria</taxon>
        <taxon>Pseudomonadati</taxon>
        <taxon>Bacteroidota</taxon>
        <taxon>Sphingobacteriia</taxon>
        <taxon>Sphingobacteriales</taxon>
        <taxon>Sphingobacteriaceae</taxon>
        <taxon>Pedobacter</taxon>
    </lineage>
</organism>
<comment type="function">
    <text evidence="8">Ligates lysine onto the cytidine present at position 34 of the AUA codon-specific tRNA(Ile) that contains the anticodon CAU, in an ATP-dependent manner. Cytidine is converted to lysidine, thus changing the amino acid specificity of the tRNA from methionine to isoleucine.</text>
</comment>
<comment type="subcellular location">
    <subcellularLocation>
        <location evidence="1 8">Cytoplasm</location>
    </subcellularLocation>
</comment>
<evidence type="ECO:0000256" key="7">
    <source>
        <dbReference type="ARBA" id="ARBA00048539"/>
    </source>
</evidence>
<evidence type="ECO:0000256" key="1">
    <source>
        <dbReference type="ARBA" id="ARBA00004496"/>
    </source>
</evidence>
<keyword evidence="5 8" id="KW-0547">Nucleotide-binding</keyword>
<dbReference type="OrthoDB" id="9807403at2"/>
<comment type="caution">
    <text evidence="10">The sequence shown here is derived from an EMBL/GenBank/DDBJ whole genome shotgun (WGS) entry which is preliminary data.</text>
</comment>
<evidence type="ECO:0000256" key="6">
    <source>
        <dbReference type="ARBA" id="ARBA00022840"/>
    </source>
</evidence>
<keyword evidence="11" id="KW-1185">Reference proteome</keyword>
<dbReference type="CDD" id="cd01992">
    <property type="entry name" value="TilS_N"/>
    <property type="match status" value="1"/>
</dbReference>
<reference evidence="10 11" key="1">
    <citation type="submission" date="2018-06" db="EMBL/GenBank/DDBJ databases">
        <title>Genomic Encyclopedia of Archaeal and Bacterial Type Strains, Phase II (KMG-II): from individual species to whole genera.</title>
        <authorList>
            <person name="Goeker M."/>
        </authorList>
    </citation>
    <scope>NUCLEOTIDE SEQUENCE [LARGE SCALE GENOMIC DNA]</scope>
    <source>
        <strain evidence="10 11">DSM 27372</strain>
    </source>
</reference>
<dbReference type="HAMAP" id="MF_01161">
    <property type="entry name" value="tRNA_Ile_lys_synt"/>
    <property type="match status" value="1"/>
</dbReference>
<keyword evidence="4 8" id="KW-0819">tRNA processing</keyword>
<feature type="domain" description="Lysidine-tRNA(Ile) synthetase C-terminal" evidence="9">
    <location>
        <begin position="365"/>
        <end position="439"/>
    </location>
</feature>